<feature type="region of interest" description="Disordered" evidence="1">
    <location>
        <begin position="108"/>
        <end position="155"/>
    </location>
</feature>
<gene>
    <name evidence="3" type="ORF">BVRB_030080</name>
</gene>
<feature type="region of interest" description="Disordered" evidence="1">
    <location>
        <begin position="72"/>
        <end position="94"/>
    </location>
</feature>
<keyword evidence="2" id="KW-0472">Membrane</keyword>
<feature type="transmembrane region" description="Helical" evidence="2">
    <location>
        <begin position="18"/>
        <end position="40"/>
    </location>
</feature>
<evidence type="ECO:0000256" key="1">
    <source>
        <dbReference type="SAM" id="MobiDB-lite"/>
    </source>
</evidence>
<accession>A0A0J8AXX1</accession>
<proteinExistence type="predicted"/>
<dbReference type="Gramene" id="KMS93576">
    <property type="protein sequence ID" value="KMS93576"/>
    <property type="gene ID" value="BVRB_030080"/>
</dbReference>
<keyword evidence="2" id="KW-0812">Transmembrane</keyword>
<sequence length="155" mass="17414">MAMIMGILYSRDLHDYSLLKALISFLAIAGVGIALLCYWIRKRTRPNRNIVEQLSVDHGDVFGRDRFGLHRPEQDLENLEPGQRTAEVGDSEPRSVVLAPAMMTRYQRQKAIRRPLPPVPSWPIEQARPSIDRASPQRTQSTAGNETLGQGGQQP</sequence>
<feature type="compositionally biased region" description="Polar residues" evidence="1">
    <location>
        <begin position="136"/>
        <end position="148"/>
    </location>
</feature>
<protein>
    <submittedName>
        <fullName evidence="3">Uncharacterized protein</fullName>
    </submittedName>
</protein>
<organism evidence="3 4">
    <name type="scientific">Beta vulgaris subsp. vulgaris</name>
    <name type="common">Beet</name>
    <dbReference type="NCBI Taxonomy" id="3555"/>
    <lineage>
        <taxon>Eukaryota</taxon>
        <taxon>Viridiplantae</taxon>
        <taxon>Streptophyta</taxon>
        <taxon>Embryophyta</taxon>
        <taxon>Tracheophyta</taxon>
        <taxon>Spermatophyta</taxon>
        <taxon>Magnoliopsida</taxon>
        <taxon>eudicotyledons</taxon>
        <taxon>Gunneridae</taxon>
        <taxon>Pentapetalae</taxon>
        <taxon>Caryophyllales</taxon>
        <taxon>Chenopodiaceae</taxon>
        <taxon>Betoideae</taxon>
        <taxon>Beta</taxon>
    </lineage>
</organism>
<evidence type="ECO:0000313" key="3">
    <source>
        <dbReference type="EMBL" id="KMS93576.1"/>
    </source>
</evidence>
<dbReference type="AlphaFoldDB" id="A0A0J8AXX1"/>
<evidence type="ECO:0000256" key="2">
    <source>
        <dbReference type="SAM" id="Phobius"/>
    </source>
</evidence>
<reference evidence="3 4" key="1">
    <citation type="journal article" date="2014" name="Nature">
        <title>The genome of the recently domesticated crop plant sugar beet (Beta vulgaris).</title>
        <authorList>
            <person name="Dohm J.C."/>
            <person name="Minoche A.E."/>
            <person name="Holtgrawe D."/>
            <person name="Capella-Gutierrez S."/>
            <person name="Zakrzewski F."/>
            <person name="Tafer H."/>
            <person name="Rupp O."/>
            <person name="Sorensen T.R."/>
            <person name="Stracke R."/>
            <person name="Reinhardt R."/>
            <person name="Goesmann A."/>
            <person name="Kraft T."/>
            <person name="Schulz B."/>
            <person name="Stadler P.F."/>
            <person name="Schmidt T."/>
            <person name="Gabaldon T."/>
            <person name="Lehrach H."/>
            <person name="Weisshaar B."/>
            <person name="Himmelbauer H."/>
        </authorList>
    </citation>
    <scope>NUCLEOTIDE SEQUENCE [LARGE SCALE GENOMIC DNA]</scope>
    <source>
        <tissue evidence="3">Taproot</tissue>
    </source>
</reference>
<evidence type="ECO:0000313" key="4">
    <source>
        <dbReference type="Proteomes" id="UP000035740"/>
    </source>
</evidence>
<dbReference type="EMBL" id="KQ101114">
    <property type="protein sequence ID" value="KMS93576.1"/>
    <property type="molecule type" value="Genomic_DNA"/>
</dbReference>
<dbReference type="Proteomes" id="UP000035740">
    <property type="component" value="Unassembled WGS sequence"/>
</dbReference>
<name>A0A0J8AXX1_BETVV</name>
<keyword evidence="4" id="KW-1185">Reference proteome</keyword>
<keyword evidence="2" id="KW-1133">Transmembrane helix</keyword>